<dbReference type="VEuPathDB" id="VectorBase:LDEU003795"/>
<evidence type="ECO:0000313" key="3">
    <source>
        <dbReference type="EMBL" id="RWS28244.1"/>
    </source>
</evidence>
<dbReference type="EMBL" id="NCKV01001492">
    <property type="protein sequence ID" value="RWS28244.1"/>
    <property type="molecule type" value="Genomic_DNA"/>
</dbReference>
<keyword evidence="1" id="KW-0472">Membrane</keyword>
<gene>
    <name evidence="3" type="ORF">B4U80_02689</name>
</gene>
<accession>A0A443SL39</accession>
<name>A0A443SL39_9ACAR</name>
<evidence type="ECO:0000256" key="1">
    <source>
        <dbReference type="SAM" id="Phobius"/>
    </source>
</evidence>
<dbReference type="InterPro" id="IPR032880">
    <property type="entry name" value="CSC1/OSCA1-like_N"/>
</dbReference>
<keyword evidence="1" id="KW-1133">Transmembrane helix</keyword>
<dbReference type="Proteomes" id="UP000288716">
    <property type="component" value="Unassembled WGS sequence"/>
</dbReference>
<feature type="domain" description="CSC1/OSCA1-like N-terminal transmembrane" evidence="2">
    <location>
        <begin position="1"/>
        <end position="48"/>
    </location>
</feature>
<evidence type="ECO:0000313" key="4">
    <source>
        <dbReference type="Proteomes" id="UP000288716"/>
    </source>
</evidence>
<feature type="transmembrane region" description="Helical" evidence="1">
    <location>
        <begin position="26"/>
        <end position="47"/>
    </location>
</feature>
<dbReference type="Pfam" id="PF13967">
    <property type="entry name" value="RSN1_TM"/>
    <property type="match status" value="1"/>
</dbReference>
<evidence type="ECO:0000259" key="2">
    <source>
        <dbReference type="Pfam" id="PF13967"/>
    </source>
</evidence>
<dbReference type="AlphaFoldDB" id="A0A443SL39"/>
<feature type="non-terminal residue" evidence="3">
    <location>
        <position position="49"/>
    </location>
</feature>
<protein>
    <submittedName>
        <fullName evidence="3">Transmembrane protein 63C-like protein</fullName>
    </submittedName>
</protein>
<proteinExistence type="predicted"/>
<keyword evidence="4" id="KW-1185">Reference proteome</keyword>
<reference evidence="3 4" key="1">
    <citation type="journal article" date="2018" name="Gigascience">
        <title>Genomes of trombidid mites reveal novel predicted allergens and laterally-transferred genes associated with secondary metabolism.</title>
        <authorList>
            <person name="Dong X."/>
            <person name="Chaisiri K."/>
            <person name="Xia D."/>
            <person name="Armstrong S.D."/>
            <person name="Fang Y."/>
            <person name="Donnelly M.J."/>
            <person name="Kadowaki T."/>
            <person name="McGarry J.W."/>
            <person name="Darby A.C."/>
            <person name="Makepeace B.L."/>
        </authorList>
    </citation>
    <scope>NUCLEOTIDE SEQUENCE [LARGE SCALE GENOMIC DNA]</scope>
    <source>
        <strain evidence="3">UoL-UT</strain>
    </source>
</reference>
<organism evidence="3 4">
    <name type="scientific">Leptotrombidium deliense</name>
    <dbReference type="NCBI Taxonomy" id="299467"/>
    <lineage>
        <taxon>Eukaryota</taxon>
        <taxon>Metazoa</taxon>
        <taxon>Ecdysozoa</taxon>
        <taxon>Arthropoda</taxon>
        <taxon>Chelicerata</taxon>
        <taxon>Arachnida</taxon>
        <taxon>Acari</taxon>
        <taxon>Acariformes</taxon>
        <taxon>Trombidiformes</taxon>
        <taxon>Prostigmata</taxon>
        <taxon>Anystina</taxon>
        <taxon>Parasitengona</taxon>
        <taxon>Trombiculoidea</taxon>
        <taxon>Trombiculidae</taxon>
        <taxon>Leptotrombidium</taxon>
    </lineage>
</organism>
<keyword evidence="1 3" id="KW-0812">Transmembrane</keyword>
<comment type="caution">
    <text evidence="3">The sequence shown here is derived from an EMBL/GenBank/DDBJ whole genome shotgun (WGS) entry which is preliminary data.</text>
</comment>
<sequence length="49" mass="5727">MLTISDRDISKKRGRDAVEYLTFQRYIIFFLVVLTLICLLIILPINLQG</sequence>